<dbReference type="RefSeq" id="WP_068697351.1">
    <property type="nucleotide sequence ID" value="NZ_CP014167.1"/>
</dbReference>
<evidence type="ECO:0000259" key="1">
    <source>
        <dbReference type="Pfam" id="PF00534"/>
    </source>
</evidence>
<dbReference type="InterPro" id="IPR001296">
    <property type="entry name" value="Glyco_trans_1"/>
</dbReference>
<dbReference type="CDD" id="cd03801">
    <property type="entry name" value="GT4_PimA-like"/>
    <property type="match status" value="1"/>
</dbReference>
<proteinExistence type="predicted"/>
<evidence type="ECO:0000313" key="3">
    <source>
        <dbReference type="Proteomes" id="UP000092573"/>
    </source>
</evidence>
<reference evidence="2 3" key="1">
    <citation type="submission" date="2016-01" db="EMBL/GenBank/DDBJ databases">
        <title>Complete Genome Sequence of Paenibacillus yonginensis DCY84, a novel Plant Growth-Promoting Bacteria with Elicitation of Induced Systemic Resistance.</title>
        <authorList>
            <person name="Kim Y.J."/>
            <person name="Yang D.C."/>
            <person name="Sukweenadhi J."/>
        </authorList>
    </citation>
    <scope>NUCLEOTIDE SEQUENCE [LARGE SCALE GENOMIC DNA]</scope>
    <source>
        <strain evidence="2 3">DCY84</strain>
    </source>
</reference>
<dbReference type="Pfam" id="PF00534">
    <property type="entry name" value="Glycos_transf_1"/>
    <property type="match status" value="1"/>
</dbReference>
<dbReference type="Gene3D" id="3.40.50.2000">
    <property type="entry name" value="Glycogen Phosphorylase B"/>
    <property type="match status" value="2"/>
</dbReference>
<dbReference type="AlphaFoldDB" id="A0A1B1N2C4"/>
<feature type="domain" description="Glycosyl transferase family 1" evidence="1">
    <location>
        <begin position="167"/>
        <end position="331"/>
    </location>
</feature>
<dbReference type="GO" id="GO:0016757">
    <property type="term" value="F:glycosyltransferase activity"/>
    <property type="evidence" value="ECO:0007669"/>
    <property type="project" value="InterPro"/>
</dbReference>
<dbReference type="OrthoDB" id="158463at2"/>
<accession>A0A1B1N2C4</accession>
<dbReference type="PANTHER" id="PTHR12526">
    <property type="entry name" value="GLYCOSYLTRANSFERASE"/>
    <property type="match status" value="1"/>
</dbReference>
<dbReference type="SUPFAM" id="SSF53756">
    <property type="entry name" value="UDP-Glycosyltransferase/glycogen phosphorylase"/>
    <property type="match status" value="1"/>
</dbReference>
<keyword evidence="3" id="KW-1185">Reference proteome</keyword>
<dbReference type="KEGG" id="pyg:AWM70_13990"/>
<name>A0A1B1N2C4_9BACL</name>
<organism evidence="2 3">
    <name type="scientific">Paenibacillus yonginensis</name>
    <dbReference type="NCBI Taxonomy" id="1462996"/>
    <lineage>
        <taxon>Bacteria</taxon>
        <taxon>Bacillati</taxon>
        <taxon>Bacillota</taxon>
        <taxon>Bacilli</taxon>
        <taxon>Bacillales</taxon>
        <taxon>Paenibacillaceae</taxon>
        <taxon>Paenibacillus</taxon>
    </lineage>
</organism>
<evidence type="ECO:0000313" key="2">
    <source>
        <dbReference type="EMBL" id="ANS75569.1"/>
    </source>
</evidence>
<gene>
    <name evidence="2" type="ORF">AWM70_13990</name>
</gene>
<dbReference type="Proteomes" id="UP000092573">
    <property type="component" value="Chromosome"/>
</dbReference>
<sequence length="355" mass="39546">MKILFTFFIPSGGVETLNRMRSRVLRKHGVEAHLLYNQAGTGLQNISDVPVFITSSDEELRALVNQQQYDAAIATSDFIMAYRLRQAGFTKPILFEGQGFGMWKDAYLTVLEAEPFIRRFTNGILMPPTTHLAELFDLLCPNAPRYVIPNMIDLSRFPKLDVPPPANPIIAWIGRLEPNKNWSEFLFICYGLLQHKPDLQIRMYTDESLAAPGERSAFYGLVEQLNLAGNLHTLNSVPNDQMSYHYSLIAASGGMVISTSKMEGFGYAVGEAMACRCPVLSTDSDGVRAFIIPDVTGTFYPLGDVASAIEKALRLMEDRTLREQLTEAGYRHLETHLSPDVYAVSLIQTLQSLGG</sequence>
<dbReference type="EMBL" id="CP014167">
    <property type="protein sequence ID" value="ANS75569.1"/>
    <property type="molecule type" value="Genomic_DNA"/>
</dbReference>
<dbReference type="STRING" id="1462996.AWM70_13990"/>
<protein>
    <recommendedName>
        <fullName evidence="1">Glycosyl transferase family 1 domain-containing protein</fullName>
    </recommendedName>
</protein>